<dbReference type="Pfam" id="PF00248">
    <property type="entry name" value="Aldo_ket_red"/>
    <property type="match status" value="1"/>
</dbReference>
<feature type="binding site" evidence="4">
    <location>
        <position position="113"/>
    </location>
    <ligand>
        <name>substrate</name>
    </ligand>
</feature>
<dbReference type="CDD" id="cd19071">
    <property type="entry name" value="AKR_AKR1-5-like"/>
    <property type="match status" value="1"/>
</dbReference>
<evidence type="ECO:0000313" key="8">
    <source>
        <dbReference type="Proteomes" id="UP000750711"/>
    </source>
</evidence>
<protein>
    <recommendedName>
        <fullName evidence="6">NADP-dependent oxidoreductase domain-containing protein</fullName>
    </recommendedName>
</protein>
<dbReference type="InterPro" id="IPR018170">
    <property type="entry name" value="Aldo/ket_reductase_CS"/>
</dbReference>
<dbReference type="SUPFAM" id="SSF51430">
    <property type="entry name" value="NAD(P)-linked oxidoreductase"/>
    <property type="match status" value="1"/>
</dbReference>
<name>A0A9P8LIQ2_9PEZI</name>
<feature type="active site" description="Proton donor" evidence="3">
    <location>
        <position position="55"/>
    </location>
</feature>
<dbReference type="PRINTS" id="PR00069">
    <property type="entry name" value="ALDKETRDTASE"/>
</dbReference>
<evidence type="ECO:0000256" key="5">
    <source>
        <dbReference type="PIRSR" id="PIRSR000097-3"/>
    </source>
</evidence>
<evidence type="ECO:0000259" key="6">
    <source>
        <dbReference type="Pfam" id="PF00248"/>
    </source>
</evidence>
<dbReference type="PROSITE" id="PS00798">
    <property type="entry name" value="ALDOKETO_REDUCTASE_1"/>
    <property type="match status" value="1"/>
</dbReference>
<organism evidence="7 8">
    <name type="scientific">Trichoglossum hirsutum</name>
    <dbReference type="NCBI Taxonomy" id="265104"/>
    <lineage>
        <taxon>Eukaryota</taxon>
        <taxon>Fungi</taxon>
        <taxon>Dikarya</taxon>
        <taxon>Ascomycota</taxon>
        <taxon>Pezizomycotina</taxon>
        <taxon>Geoglossomycetes</taxon>
        <taxon>Geoglossales</taxon>
        <taxon>Geoglossaceae</taxon>
        <taxon>Trichoglossum</taxon>
    </lineage>
</organism>
<dbReference type="PIRSF" id="PIRSF000097">
    <property type="entry name" value="AKR"/>
    <property type="match status" value="1"/>
</dbReference>
<gene>
    <name evidence="7" type="ORF">GP486_000441</name>
</gene>
<dbReference type="GO" id="GO:0016491">
    <property type="term" value="F:oxidoreductase activity"/>
    <property type="evidence" value="ECO:0007669"/>
    <property type="project" value="UniProtKB-KW"/>
</dbReference>
<dbReference type="AlphaFoldDB" id="A0A9P8LIQ2"/>
<dbReference type="PANTHER" id="PTHR43827">
    <property type="entry name" value="2,5-DIKETO-D-GLUCONIC ACID REDUCTASE"/>
    <property type="match status" value="1"/>
</dbReference>
<evidence type="ECO:0000256" key="3">
    <source>
        <dbReference type="PIRSR" id="PIRSR000097-1"/>
    </source>
</evidence>
<dbReference type="InterPro" id="IPR020471">
    <property type="entry name" value="AKR"/>
</dbReference>
<dbReference type="InterPro" id="IPR036812">
    <property type="entry name" value="NAD(P)_OxRdtase_dom_sf"/>
</dbReference>
<dbReference type="Gene3D" id="3.20.20.100">
    <property type="entry name" value="NADP-dependent oxidoreductase domain"/>
    <property type="match status" value="1"/>
</dbReference>
<feature type="domain" description="NADP-dependent oxidoreductase" evidence="6">
    <location>
        <begin position="28"/>
        <end position="266"/>
    </location>
</feature>
<dbReference type="PANTHER" id="PTHR43827:SF13">
    <property type="entry name" value="ALDO_KETO REDUCTASE FAMILY PROTEIN"/>
    <property type="match status" value="1"/>
</dbReference>
<dbReference type="FunFam" id="3.20.20.100:FF:000015">
    <property type="entry name" value="Oxidoreductase, aldo/keto reductase family"/>
    <property type="match status" value="1"/>
</dbReference>
<dbReference type="PROSITE" id="PS00062">
    <property type="entry name" value="ALDOKETO_REDUCTASE_2"/>
    <property type="match status" value="1"/>
</dbReference>
<dbReference type="InterPro" id="IPR023210">
    <property type="entry name" value="NADP_OxRdtase_dom"/>
</dbReference>
<keyword evidence="2" id="KW-0560">Oxidoreductase</keyword>
<evidence type="ECO:0000256" key="1">
    <source>
        <dbReference type="ARBA" id="ARBA00007905"/>
    </source>
</evidence>
<evidence type="ECO:0000256" key="2">
    <source>
        <dbReference type="ARBA" id="ARBA00023002"/>
    </source>
</evidence>
<dbReference type="Proteomes" id="UP000750711">
    <property type="component" value="Unassembled WGS sequence"/>
</dbReference>
<reference evidence="7" key="1">
    <citation type="submission" date="2021-03" db="EMBL/GenBank/DDBJ databases">
        <title>Comparative genomics and phylogenomic investigation of the class Geoglossomycetes provide insights into ecological specialization and systematics.</title>
        <authorList>
            <person name="Melie T."/>
            <person name="Pirro S."/>
            <person name="Miller A.N."/>
            <person name="Quandt A."/>
        </authorList>
    </citation>
    <scope>NUCLEOTIDE SEQUENCE</scope>
    <source>
        <strain evidence="7">CAQ_001_2017</strain>
    </source>
</reference>
<keyword evidence="8" id="KW-1185">Reference proteome</keyword>
<dbReference type="PROSITE" id="PS00063">
    <property type="entry name" value="ALDOKETO_REDUCTASE_3"/>
    <property type="match status" value="1"/>
</dbReference>
<accession>A0A9P8LIQ2</accession>
<evidence type="ECO:0000313" key="7">
    <source>
        <dbReference type="EMBL" id="KAH0566159.1"/>
    </source>
</evidence>
<sequence length="275" mass="30872">MSKLAITDLVALPKTNVKMPRLGFGVYQSPPQTCVQSVTTALKAGYRHIDTAQYYINEREVGEAVRQSGIPREEIFVTTKILRTTDSAKAAYESLVDSVKRIGLEYVDLFLIHSPGRKASARRATWEALERLLEEKKTRSIGVSNFGIGHIAEMEAYAKTWPPHVNQIELHPWCQQREIAAYCRDNNIVIQAYCPLARNRKAENPTLLAIAEKYQRTTAQVLIRYCLQKGWVPLPKSDNPSRIAENADIFGFELEGPDMEKLDGLDEGPKGAIGE</sequence>
<proteinExistence type="inferred from homology"/>
<feature type="site" description="Lowers pKa of active site Tyr" evidence="5">
    <location>
        <position position="80"/>
    </location>
</feature>
<dbReference type="EMBL" id="JAGHQM010000030">
    <property type="protein sequence ID" value="KAH0566159.1"/>
    <property type="molecule type" value="Genomic_DNA"/>
</dbReference>
<comment type="similarity">
    <text evidence="1">Belongs to the aldo/keto reductase family.</text>
</comment>
<comment type="caution">
    <text evidence="7">The sequence shown here is derived from an EMBL/GenBank/DDBJ whole genome shotgun (WGS) entry which is preliminary data.</text>
</comment>
<evidence type="ECO:0000256" key="4">
    <source>
        <dbReference type="PIRSR" id="PIRSR000097-2"/>
    </source>
</evidence>